<keyword evidence="10" id="KW-1185">Reference proteome</keyword>
<keyword evidence="9" id="KW-0371">Homeobox</keyword>
<feature type="compositionally biased region" description="Low complexity" evidence="7">
    <location>
        <begin position="467"/>
        <end position="482"/>
    </location>
</feature>
<feature type="region of interest" description="Disordered" evidence="7">
    <location>
        <begin position="425"/>
        <end position="557"/>
    </location>
</feature>
<dbReference type="EMBL" id="SRLO01000261">
    <property type="protein sequence ID" value="TNN63994.1"/>
    <property type="molecule type" value="Genomic_DNA"/>
</dbReference>
<dbReference type="SMART" id="SM00220">
    <property type="entry name" value="S_TKc"/>
    <property type="match status" value="1"/>
</dbReference>
<evidence type="ECO:0000256" key="3">
    <source>
        <dbReference type="ARBA" id="ARBA00022741"/>
    </source>
</evidence>
<name>A0A4Z2HGE1_9TELE</name>
<feature type="region of interest" description="Disordered" evidence="7">
    <location>
        <begin position="1"/>
        <end position="64"/>
    </location>
</feature>
<dbReference type="PROSITE" id="PS00107">
    <property type="entry name" value="PROTEIN_KINASE_ATP"/>
    <property type="match status" value="1"/>
</dbReference>
<evidence type="ECO:0000313" key="10">
    <source>
        <dbReference type="Proteomes" id="UP000314294"/>
    </source>
</evidence>
<evidence type="ECO:0000259" key="8">
    <source>
        <dbReference type="PROSITE" id="PS50011"/>
    </source>
</evidence>
<dbReference type="PANTHER" id="PTHR24058">
    <property type="entry name" value="DUAL SPECIFICITY PROTEIN KINASE"/>
    <property type="match status" value="1"/>
</dbReference>
<dbReference type="InterPro" id="IPR000719">
    <property type="entry name" value="Prot_kinase_dom"/>
</dbReference>
<dbReference type="Gene3D" id="1.10.510.10">
    <property type="entry name" value="Transferase(Phosphotransferase) domain 1"/>
    <property type="match status" value="1"/>
</dbReference>
<dbReference type="PANTHER" id="PTHR24058:SF17">
    <property type="entry name" value="HOMEODOMAIN INTERACTING PROTEIN KINASE, ISOFORM D"/>
    <property type="match status" value="1"/>
</dbReference>
<protein>
    <submittedName>
        <fullName evidence="9">Homeodomain-interacting protein kinase 2</fullName>
    </submittedName>
</protein>
<feature type="compositionally biased region" description="Low complexity" evidence="7">
    <location>
        <begin position="48"/>
        <end position="64"/>
    </location>
</feature>
<evidence type="ECO:0000313" key="9">
    <source>
        <dbReference type="EMBL" id="TNN63994.1"/>
    </source>
</evidence>
<feature type="binding site" evidence="6">
    <location>
        <position position="121"/>
    </location>
    <ligand>
        <name>ATP</name>
        <dbReference type="ChEBI" id="CHEBI:30616"/>
    </ligand>
</feature>
<dbReference type="AlphaFoldDB" id="A0A4Z2HGE1"/>
<accession>A0A4Z2HGE1</accession>
<evidence type="ECO:0000256" key="5">
    <source>
        <dbReference type="ARBA" id="ARBA00022840"/>
    </source>
</evidence>
<sequence length="557" mass="62087">MEAVDASVREQHRSPRVQSSEVNKTTGRARGAVAASRRESMNNRPFARRQTSAASASCQQASHPAALNMESARSGQNRVGIGDLLKSASSRYLVESVLGQGTYGTVVKCTNVADNKTVAIKMMRDRGCFARQARAEVEVLLRLQLLDSDQSNLVEWYGAFTCNQHVCLEFEHLDKSLLDFMKDRSYQPLLLKEIRPIVKQVANALDYLKAAGIIHADIKLENIMLVNHAKEPYRLKVIDLGLAHEASGAALGACIQSLPFRSLEILLGLPYTEATDMWSLGCVAASLYLGCILYPGMTEYDMMRYIVETQGHPSDTLLTPGLKTGSFFQYDGNSKNRIWKLKTPAQIFRETGILLRENRFKKVSSLYHILEVGPALDAAKRLSPRQVLEHQFTSMQHMVSRYHLSPYVQSCSEIMDLGQNRETEINKIPKDHPAPSTSSVKRKISEDDDSDRHQLSGPKTKRVRKNSAALSTSSRSSCFPPSVKRKISTNDDSDNLRLPRPETQRVRKNSAAPSTSSVKRKMADDDDSDRHQLSCPKKKKVRKTSAAPPTGSDERPL</sequence>
<dbReference type="Pfam" id="PF00069">
    <property type="entry name" value="Pkinase"/>
    <property type="match status" value="1"/>
</dbReference>
<dbReference type="PROSITE" id="PS50011">
    <property type="entry name" value="PROTEIN_KINASE_DOM"/>
    <property type="match status" value="1"/>
</dbReference>
<dbReference type="GO" id="GO:0005737">
    <property type="term" value="C:cytoplasm"/>
    <property type="evidence" value="ECO:0007669"/>
    <property type="project" value="TreeGrafter"/>
</dbReference>
<feature type="compositionally biased region" description="Polar residues" evidence="7">
    <location>
        <begin position="16"/>
        <end position="26"/>
    </location>
</feature>
<dbReference type="InterPro" id="IPR017441">
    <property type="entry name" value="Protein_kinase_ATP_BS"/>
</dbReference>
<evidence type="ECO:0000256" key="7">
    <source>
        <dbReference type="SAM" id="MobiDB-lite"/>
    </source>
</evidence>
<dbReference type="GO" id="GO:0004713">
    <property type="term" value="F:protein tyrosine kinase activity"/>
    <property type="evidence" value="ECO:0007669"/>
    <property type="project" value="TreeGrafter"/>
</dbReference>
<dbReference type="Proteomes" id="UP000314294">
    <property type="component" value="Unassembled WGS sequence"/>
</dbReference>
<evidence type="ECO:0000256" key="4">
    <source>
        <dbReference type="ARBA" id="ARBA00022777"/>
    </source>
</evidence>
<dbReference type="PROSITE" id="PS00108">
    <property type="entry name" value="PROTEIN_KINASE_ST"/>
    <property type="match status" value="1"/>
</dbReference>
<evidence type="ECO:0000256" key="1">
    <source>
        <dbReference type="ARBA" id="ARBA00022527"/>
    </source>
</evidence>
<dbReference type="GO" id="GO:0005524">
    <property type="term" value="F:ATP binding"/>
    <property type="evidence" value="ECO:0007669"/>
    <property type="project" value="UniProtKB-UniRule"/>
</dbReference>
<comment type="caution">
    <text evidence="9">The sequence shown here is derived from an EMBL/GenBank/DDBJ whole genome shotgun (WGS) entry which is preliminary data.</text>
</comment>
<proteinExistence type="predicted"/>
<dbReference type="GO" id="GO:0003677">
    <property type="term" value="F:DNA binding"/>
    <property type="evidence" value="ECO:0007669"/>
    <property type="project" value="UniProtKB-KW"/>
</dbReference>
<evidence type="ECO:0000256" key="6">
    <source>
        <dbReference type="PROSITE-ProRule" id="PRU10141"/>
    </source>
</evidence>
<dbReference type="SUPFAM" id="SSF56112">
    <property type="entry name" value="Protein kinase-like (PK-like)"/>
    <property type="match status" value="1"/>
</dbReference>
<gene>
    <name evidence="9" type="primary">HIPK2_2</name>
    <name evidence="9" type="ORF">EYF80_025836</name>
</gene>
<keyword evidence="2" id="KW-0808">Transferase</keyword>
<dbReference type="GO" id="GO:0005634">
    <property type="term" value="C:nucleus"/>
    <property type="evidence" value="ECO:0007669"/>
    <property type="project" value="TreeGrafter"/>
</dbReference>
<feature type="compositionally biased region" description="Basic and acidic residues" evidence="7">
    <location>
        <begin position="494"/>
        <end position="505"/>
    </location>
</feature>
<dbReference type="InterPro" id="IPR008271">
    <property type="entry name" value="Ser/Thr_kinase_AS"/>
</dbReference>
<reference evidence="9 10" key="1">
    <citation type="submission" date="2019-03" db="EMBL/GenBank/DDBJ databases">
        <title>First draft genome of Liparis tanakae, snailfish: a comprehensive survey of snailfish specific genes.</title>
        <authorList>
            <person name="Kim W."/>
            <person name="Song I."/>
            <person name="Jeong J.-H."/>
            <person name="Kim D."/>
            <person name="Kim S."/>
            <person name="Ryu S."/>
            <person name="Song J.Y."/>
            <person name="Lee S.K."/>
        </authorList>
    </citation>
    <scope>NUCLEOTIDE SEQUENCE [LARGE SCALE GENOMIC DNA]</scope>
    <source>
        <tissue evidence="9">Muscle</tissue>
    </source>
</reference>
<evidence type="ECO:0000256" key="2">
    <source>
        <dbReference type="ARBA" id="ARBA00022679"/>
    </source>
</evidence>
<keyword evidence="3 6" id="KW-0547">Nucleotide-binding</keyword>
<keyword evidence="9" id="KW-0238">DNA-binding</keyword>
<dbReference type="Gene3D" id="3.30.200.20">
    <property type="entry name" value="Phosphorylase Kinase, domain 1"/>
    <property type="match status" value="1"/>
</dbReference>
<dbReference type="InterPro" id="IPR050494">
    <property type="entry name" value="Ser_Thr_dual-spec_kinase"/>
</dbReference>
<dbReference type="InterPro" id="IPR011009">
    <property type="entry name" value="Kinase-like_dom_sf"/>
</dbReference>
<keyword evidence="1" id="KW-0723">Serine/threonine-protein kinase</keyword>
<keyword evidence="5 6" id="KW-0067">ATP-binding</keyword>
<feature type="domain" description="Protein kinase" evidence="8">
    <location>
        <begin position="92"/>
        <end position="393"/>
    </location>
</feature>
<dbReference type="GO" id="GO:0004674">
    <property type="term" value="F:protein serine/threonine kinase activity"/>
    <property type="evidence" value="ECO:0007669"/>
    <property type="project" value="UniProtKB-KW"/>
</dbReference>
<organism evidence="9 10">
    <name type="scientific">Liparis tanakae</name>
    <name type="common">Tanaka's snailfish</name>
    <dbReference type="NCBI Taxonomy" id="230148"/>
    <lineage>
        <taxon>Eukaryota</taxon>
        <taxon>Metazoa</taxon>
        <taxon>Chordata</taxon>
        <taxon>Craniata</taxon>
        <taxon>Vertebrata</taxon>
        <taxon>Euteleostomi</taxon>
        <taxon>Actinopterygii</taxon>
        <taxon>Neopterygii</taxon>
        <taxon>Teleostei</taxon>
        <taxon>Neoteleostei</taxon>
        <taxon>Acanthomorphata</taxon>
        <taxon>Eupercaria</taxon>
        <taxon>Perciformes</taxon>
        <taxon>Cottioidei</taxon>
        <taxon>Cottales</taxon>
        <taxon>Liparidae</taxon>
        <taxon>Liparis</taxon>
    </lineage>
</organism>
<dbReference type="OrthoDB" id="437530at2759"/>
<keyword evidence="4 9" id="KW-0418">Kinase</keyword>